<dbReference type="GO" id="GO:0001228">
    <property type="term" value="F:DNA-binding transcription activator activity, RNA polymerase II-specific"/>
    <property type="evidence" value="ECO:0007669"/>
    <property type="project" value="TreeGrafter"/>
</dbReference>
<evidence type="ECO:0000256" key="5">
    <source>
        <dbReference type="ARBA" id="ARBA00023125"/>
    </source>
</evidence>
<dbReference type="EMBL" id="OV651832">
    <property type="protein sequence ID" value="CAH1107339.1"/>
    <property type="molecule type" value="Genomic_DNA"/>
</dbReference>
<feature type="domain" description="C2H2-type" evidence="11">
    <location>
        <begin position="583"/>
        <end position="610"/>
    </location>
</feature>
<organism evidence="14 15">
    <name type="scientific">Psylliodes chrysocephalus</name>
    <dbReference type="NCBI Taxonomy" id="3402493"/>
    <lineage>
        <taxon>Eukaryota</taxon>
        <taxon>Metazoa</taxon>
        <taxon>Ecdysozoa</taxon>
        <taxon>Arthropoda</taxon>
        <taxon>Hexapoda</taxon>
        <taxon>Insecta</taxon>
        <taxon>Pterygota</taxon>
        <taxon>Neoptera</taxon>
        <taxon>Endopterygota</taxon>
        <taxon>Coleoptera</taxon>
        <taxon>Polyphaga</taxon>
        <taxon>Cucujiformia</taxon>
        <taxon>Chrysomeloidea</taxon>
        <taxon>Chrysomelidae</taxon>
        <taxon>Galerucinae</taxon>
        <taxon>Alticini</taxon>
        <taxon>Psylliodes</taxon>
    </lineage>
</organism>
<evidence type="ECO:0000259" key="12">
    <source>
        <dbReference type="PROSITE" id="PS50950"/>
    </source>
</evidence>
<dbReference type="GO" id="GO:0008270">
    <property type="term" value="F:zinc ion binding"/>
    <property type="evidence" value="ECO:0007669"/>
    <property type="project" value="UniProtKB-UniRule"/>
</dbReference>
<dbReference type="InterPro" id="IPR012934">
    <property type="entry name" value="Znf_AD"/>
</dbReference>
<feature type="binding site" evidence="9">
    <location>
        <position position="305"/>
    </location>
    <ligand>
        <name>Zn(2+)</name>
        <dbReference type="ChEBI" id="CHEBI:29105"/>
    </ligand>
</feature>
<dbReference type="SUPFAM" id="SSF57716">
    <property type="entry name" value="Glucocorticoid receptor-like (DNA-binding domain)"/>
    <property type="match status" value="3"/>
</dbReference>
<feature type="domain" description="C2H2-type" evidence="11">
    <location>
        <begin position="555"/>
        <end position="582"/>
    </location>
</feature>
<dbReference type="Proteomes" id="UP001153636">
    <property type="component" value="Chromosome 20"/>
</dbReference>
<dbReference type="SMART" id="SM00980">
    <property type="entry name" value="THAP"/>
    <property type="match status" value="2"/>
</dbReference>
<evidence type="ECO:0000256" key="8">
    <source>
        <dbReference type="PROSITE-ProRule" id="PRU00309"/>
    </source>
</evidence>
<evidence type="ECO:0000313" key="15">
    <source>
        <dbReference type="Proteomes" id="UP001153636"/>
    </source>
</evidence>
<dbReference type="Pfam" id="PF00096">
    <property type="entry name" value="zf-C2H2"/>
    <property type="match status" value="4"/>
</dbReference>
<dbReference type="PROSITE" id="PS50950">
    <property type="entry name" value="ZF_THAP"/>
    <property type="match status" value="2"/>
</dbReference>
<feature type="domain" description="THAP-type" evidence="12">
    <location>
        <begin position="1"/>
        <end position="77"/>
    </location>
</feature>
<feature type="domain" description="ZAD" evidence="13">
    <location>
        <begin position="300"/>
        <end position="385"/>
    </location>
</feature>
<accession>A0A9P0CS64</accession>
<dbReference type="GO" id="GO:0000978">
    <property type="term" value="F:RNA polymerase II cis-regulatory region sequence-specific DNA binding"/>
    <property type="evidence" value="ECO:0007669"/>
    <property type="project" value="TreeGrafter"/>
</dbReference>
<gene>
    <name evidence="14" type="ORF">PSYICH_LOCUS7961</name>
</gene>
<dbReference type="Pfam" id="PF05485">
    <property type="entry name" value="THAP"/>
    <property type="match status" value="2"/>
</dbReference>
<evidence type="ECO:0000256" key="10">
    <source>
        <dbReference type="SAM" id="Coils"/>
    </source>
</evidence>
<name>A0A9P0CS64_9CUCU</name>
<keyword evidence="3 7" id="KW-0863">Zinc-finger</keyword>
<sequence length="867" mass="101014">MMKCVFCGKQGEINIRTLYKFPTQLELLGKWLKNMNMEYINKVNEGMRLCSEHFETSCLQKRGKKTVLAPGSVPTLFKAYKTVCAYCKSKKGTDNRLYHRFPLHNKKLLDMWLRKLRIYNFEPTVRSFICSKHFEAACYRSVLGKKYGRLLFNAVPTIFNPTVGPNISRRKQKKRNVKDELPELELEKDYVKEEAIDIEENELECTKDQLVKVNLLKENSDETENYEENKLVLHHHSLMRNFDKLYKEKDNIKKMLLDFAINIEALTKENKLLKEQLEKTSSYSENAINTEVIDLTDIDSICRVCLQKDSNLKYLNDSMNFDHPEIVPTKVLDTLQAILSLGLDSITIGDDHLPNKICLKCVEQLKLFTIFRYNYSKSCEILKIYTLKINEQTEDAENNDDACSEISSTEDVTLKFETTEEDVKVDEAIQKLDPPEYYEVENLENNQTTEKFKGDSICDSENQIKNKKKPHKCPICLKELKLSQFRPHMHTHKGLERYFSGPKLPKNVKFYAVPNSTVSLVNEKQMFHKCPFCPESFTAAAYLIHVDNHLKNDQFTCDKCGRVFKKRSYLIQHLLVHTKELPYSCKTCKKQFVIKQNYEYHLLTHSYKVDELPYKCQHCDRKFSNPSHLTRHMTIHLENCSYGSKYGMKRCRSCLQSFSSEDTFKSHKCVLTGILTHFCRYCGKSFATLKVYYHHLRLHHNVRKKMNGQFCTECNKVVSNLTCHRLSVHPGTVQKYLCPICGAYVLNKYSHMMKHGPTLSKPPKCNICGKEFRYTMGLKRHLMVHTGEKPFLCSSCPKTFSCKSNLQVHERIHLGVKSHVCSICDKGFLEKSYLEKHMKVHKVMIVTGSKQKNKVVEDYETSESDDY</sequence>
<feature type="coiled-coil region" evidence="10">
    <location>
        <begin position="167"/>
        <end position="194"/>
    </location>
</feature>
<dbReference type="GO" id="GO:0005634">
    <property type="term" value="C:nucleus"/>
    <property type="evidence" value="ECO:0007669"/>
    <property type="project" value="UniProtKB-SubCell"/>
</dbReference>
<dbReference type="Gene3D" id="3.30.160.60">
    <property type="entry name" value="Classic Zinc Finger"/>
    <property type="match status" value="7"/>
</dbReference>
<dbReference type="FunFam" id="3.30.160.60:FF:000624">
    <property type="entry name" value="zinc finger protein 697"/>
    <property type="match status" value="1"/>
</dbReference>
<proteinExistence type="predicted"/>
<evidence type="ECO:0000256" key="7">
    <source>
        <dbReference type="PROSITE-ProRule" id="PRU00042"/>
    </source>
</evidence>
<dbReference type="SUPFAM" id="SSF57667">
    <property type="entry name" value="beta-beta-alpha zinc fingers"/>
    <property type="match status" value="5"/>
</dbReference>
<reference evidence="14" key="1">
    <citation type="submission" date="2022-01" db="EMBL/GenBank/DDBJ databases">
        <authorList>
            <person name="King R."/>
        </authorList>
    </citation>
    <scope>NUCLEOTIDE SEQUENCE</scope>
</reference>
<keyword evidence="10" id="KW-0175">Coiled coil</keyword>
<dbReference type="Gene3D" id="6.20.210.20">
    <property type="entry name" value="THAP domain"/>
    <property type="match status" value="1"/>
</dbReference>
<dbReference type="InterPro" id="IPR038441">
    <property type="entry name" value="THAP_Znf_sf"/>
</dbReference>
<evidence type="ECO:0000259" key="13">
    <source>
        <dbReference type="PROSITE" id="PS51915"/>
    </source>
</evidence>
<feature type="coiled-coil region" evidence="10">
    <location>
        <begin position="256"/>
        <end position="283"/>
    </location>
</feature>
<feature type="binding site" evidence="9">
    <location>
        <position position="361"/>
    </location>
    <ligand>
        <name>Zn(2+)</name>
        <dbReference type="ChEBI" id="CHEBI:29105"/>
    </ligand>
</feature>
<dbReference type="InterPro" id="IPR006612">
    <property type="entry name" value="THAP_Znf"/>
</dbReference>
<dbReference type="PANTHER" id="PTHR24393">
    <property type="entry name" value="ZINC FINGER PROTEIN"/>
    <property type="match status" value="1"/>
</dbReference>
<dbReference type="PROSITE" id="PS51915">
    <property type="entry name" value="ZAD"/>
    <property type="match status" value="1"/>
</dbReference>
<feature type="domain" description="C2H2-type" evidence="11">
    <location>
        <begin position="677"/>
        <end position="704"/>
    </location>
</feature>
<evidence type="ECO:0000256" key="6">
    <source>
        <dbReference type="ARBA" id="ARBA00023242"/>
    </source>
</evidence>
<evidence type="ECO:0000256" key="9">
    <source>
        <dbReference type="PROSITE-ProRule" id="PRU01263"/>
    </source>
</evidence>
<feature type="domain" description="C2H2-type" evidence="11">
    <location>
        <begin position="614"/>
        <end position="636"/>
    </location>
</feature>
<keyword evidence="6" id="KW-0539">Nucleus</keyword>
<dbReference type="FunFam" id="3.30.160.60:FF:000358">
    <property type="entry name" value="zinc finger protein 24"/>
    <property type="match status" value="1"/>
</dbReference>
<keyword evidence="1 9" id="KW-0479">Metal-binding</keyword>
<evidence type="ECO:0000256" key="2">
    <source>
        <dbReference type="ARBA" id="ARBA00022737"/>
    </source>
</evidence>
<dbReference type="OrthoDB" id="8922241at2759"/>
<dbReference type="PANTHER" id="PTHR24393:SF34">
    <property type="entry name" value="PR_SET DOMAIN 13"/>
    <property type="match status" value="1"/>
</dbReference>
<feature type="domain" description="C2H2-type" evidence="11">
    <location>
        <begin position="791"/>
        <end position="818"/>
    </location>
</feature>
<dbReference type="SMART" id="SM00868">
    <property type="entry name" value="zf-AD"/>
    <property type="match status" value="1"/>
</dbReference>
<evidence type="ECO:0000256" key="3">
    <source>
        <dbReference type="ARBA" id="ARBA00022771"/>
    </source>
</evidence>
<feature type="domain" description="THAP-type" evidence="12">
    <location>
        <begin position="80"/>
        <end position="159"/>
    </location>
</feature>
<keyword evidence="5 8" id="KW-0238">DNA-binding</keyword>
<dbReference type="AlphaFoldDB" id="A0A9P0CS64"/>
<dbReference type="FunFam" id="3.30.160.60:FF:000446">
    <property type="entry name" value="Zinc finger protein"/>
    <property type="match status" value="1"/>
</dbReference>
<evidence type="ECO:0000259" key="11">
    <source>
        <dbReference type="PROSITE" id="PS50157"/>
    </source>
</evidence>
<evidence type="ECO:0000256" key="1">
    <source>
        <dbReference type="ARBA" id="ARBA00022723"/>
    </source>
</evidence>
<feature type="domain" description="C2H2-type" evidence="11">
    <location>
        <begin position="763"/>
        <end position="790"/>
    </location>
</feature>
<evidence type="ECO:0000313" key="14">
    <source>
        <dbReference type="EMBL" id="CAH1107339.1"/>
    </source>
</evidence>
<dbReference type="FunFam" id="3.30.160.60:FF:000340">
    <property type="entry name" value="zinc finger protein 473 isoform X1"/>
    <property type="match status" value="1"/>
</dbReference>
<dbReference type="PROSITE" id="PS50157">
    <property type="entry name" value="ZINC_FINGER_C2H2_2"/>
    <property type="match status" value="7"/>
</dbReference>
<dbReference type="InterPro" id="IPR036236">
    <property type="entry name" value="Znf_C2H2_sf"/>
</dbReference>
<dbReference type="SMART" id="SM00692">
    <property type="entry name" value="DM3"/>
    <property type="match status" value="2"/>
</dbReference>
<dbReference type="InterPro" id="IPR013087">
    <property type="entry name" value="Znf_C2H2_type"/>
</dbReference>
<keyword evidence="2" id="KW-0677">Repeat</keyword>
<keyword evidence="4 9" id="KW-0862">Zinc</keyword>
<keyword evidence="15" id="KW-1185">Reference proteome</keyword>
<dbReference type="SMART" id="SM00355">
    <property type="entry name" value="ZnF_C2H2"/>
    <property type="match status" value="11"/>
</dbReference>
<feature type="domain" description="C2H2-type" evidence="11">
    <location>
        <begin position="819"/>
        <end position="841"/>
    </location>
</feature>
<feature type="binding site" evidence="9">
    <location>
        <position position="302"/>
    </location>
    <ligand>
        <name>Zn(2+)</name>
        <dbReference type="ChEBI" id="CHEBI:29105"/>
    </ligand>
</feature>
<dbReference type="PROSITE" id="PS00028">
    <property type="entry name" value="ZINC_FINGER_C2H2_1"/>
    <property type="match status" value="6"/>
</dbReference>
<feature type="binding site" evidence="9">
    <location>
        <position position="358"/>
    </location>
    <ligand>
        <name>Zn(2+)</name>
        <dbReference type="ChEBI" id="CHEBI:29105"/>
    </ligand>
</feature>
<evidence type="ECO:0000256" key="4">
    <source>
        <dbReference type="ARBA" id="ARBA00022833"/>
    </source>
</evidence>
<protein>
    <submittedName>
        <fullName evidence="14">Uncharacterized protein</fullName>
    </submittedName>
</protein>